<dbReference type="InterPro" id="IPR011990">
    <property type="entry name" value="TPR-like_helical_dom_sf"/>
</dbReference>
<evidence type="ECO:0000313" key="5">
    <source>
        <dbReference type="Proteomes" id="UP000006253"/>
    </source>
</evidence>
<feature type="repeat" description="TPR" evidence="3">
    <location>
        <begin position="9"/>
        <end position="42"/>
    </location>
</feature>
<evidence type="ECO:0000256" key="3">
    <source>
        <dbReference type="PROSITE-ProRule" id="PRU00339"/>
    </source>
</evidence>
<evidence type="ECO:0000313" key="4">
    <source>
        <dbReference type="EMBL" id="EKO16258.1"/>
    </source>
</evidence>
<reference evidence="4 5" key="1">
    <citation type="submission" date="2012-10" db="EMBL/GenBank/DDBJ databases">
        <authorList>
            <person name="Harkins D.M."/>
            <person name="Durkin A.S."/>
            <person name="Brinkac L.M."/>
            <person name="Selengut J.D."/>
            <person name="Sanka R."/>
            <person name="DePew J."/>
            <person name="Purushe J."/>
            <person name="Peacock S.J."/>
            <person name="Thaipadungpanit J."/>
            <person name="Wuthiekanun V.W."/>
            <person name="Day N.P."/>
            <person name="Vinetz J.M."/>
            <person name="Sutton G.G."/>
            <person name="Nelson W.C."/>
            <person name="Fouts D.E."/>
        </authorList>
    </citation>
    <scope>NUCLEOTIDE SEQUENCE [LARGE SCALE GENOMIC DNA]</scope>
    <source>
        <strain evidence="4 5">H1</strain>
    </source>
</reference>
<dbReference type="SUPFAM" id="SSF48452">
    <property type="entry name" value="TPR-like"/>
    <property type="match status" value="1"/>
</dbReference>
<accession>A0A0E2B4Y3</accession>
<dbReference type="Proteomes" id="UP000006253">
    <property type="component" value="Unassembled WGS sequence"/>
</dbReference>
<sequence>MISEAMKQTIQFYNEGLNLYKTRKFTEALEKFKKAIELTPDDGPSKKYIGRCQAFITNPPPADWDGVFEMKTK</sequence>
<dbReference type="PROSITE" id="PS50293">
    <property type="entry name" value="TPR_REGION"/>
    <property type="match status" value="1"/>
</dbReference>
<evidence type="ECO:0000256" key="2">
    <source>
        <dbReference type="ARBA" id="ARBA00022803"/>
    </source>
</evidence>
<dbReference type="Pfam" id="PF07719">
    <property type="entry name" value="TPR_2"/>
    <property type="match status" value="1"/>
</dbReference>
<keyword evidence="2 3" id="KW-0802">TPR repeat</keyword>
<proteinExistence type="predicted"/>
<protein>
    <submittedName>
        <fullName evidence="4">Tetratricopeptide repeat protein</fullName>
    </submittedName>
</protein>
<name>A0A0E2B4Y3_9LEPT</name>
<dbReference type="RefSeq" id="WP_000622506.1">
    <property type="nucleotide sequence ID" value="NZ_AHMY02000032.1"/>
</dbReference>
<gene>
    <name evidence="4" type="ORF">LEP1GSC081_3162</name>
</gene>
<dbReference type="GeneID" id="61144179"/>
<dbReference type="InterPro" id="IPR019734">
    <property type="entry name" value="TPR_rpt"/>
</dbReference>
<dbReference type="InterPro" id="IPR013105">
    <property type="entry name" value="TPR_2"/>
</dbReference>
<dbReference type="AlphaFoldDB" id="A0A0E2B4Y3"/>
<organism evidence="4 5">
    <name type="scientific">Leptospira kirschneri str. H1</name>
    <dbReference type="NCBI Taxonomy" id="1049966"/>
    <lineage>
        <taxon>Bacteria</taxon>
        <taxon>Pseudomonadati</taxon>
        <taxon>Spirochaetota</taxon>
        <taxon>Spirochaetia</taxon>
        <taxon>Leptospirales</taxon>
        <taxon>Leptospiraceae</taxon>
        <taxon>Leptospira</taxon>
    </lineage>
</organism>
<comment type="caution">
    <text evidence="4">The sequence shown here is derived from an EMBL/GenBank/DDBJ whole genome shotgun (WGS) entry which is preliminary data.</text>
</comment>
<dbReference type="EMBL" id="AHMY02000032">
    <property type="protein sequence ID" value="EKO16258.1"/>
    <property type="molecule type" value="Genomic_DNA"/>
</dbReference>
<dbReference type="PROSITE" id="PS50005">
    <property type="entry name" value="TPR"/>
    <property type="match status" value="1"/>
</dbReference>
<keyword evidence="1" id="KW-0677">Repeat</keyword>
<evidence type="ECO:0000256" key="1">
    <source>
        <dbReference type="ARBA" id="ARBA00022737"/>
    </source>
</evidence>
<dbReference type="Gene3D" id="1.25.40.10">
    <property type="entry name" value="Tetratricopeptide repeat domain"/>
    <property type="match status" value="1"/>
</dbReference>